<evidence type="ECO:0000313" key="3">
    <source>
        <dbReference type="Proteomes" id="UP001183006"/>
    </source>
</evidence>
<dbReference type="Gene3D" id="3.40.228.10">
    <property type="entry name" value="Dimethylsulfoxide Reductase, domain 2"/>
    <property type="match status" value="1"/>
</dbReference>
<dbReference type="Proteomes" id="UP001183006">
    <property type="component" value="Chromosome"/>
</dbReference>
<proteinExistence type="predicted"/>
<dbReference type="CDD" id="cd02761">
    <property type="entry name" value="MopB_FmdB-FwdB"/>
    <property type="match status" value="1"/>
</dbReference>
<dbReference type="RefSeq" id="WP_309309322.1">
    <property type="nucleotide sequence ID" value="NZ_CP133594.1"/>
</dbReference>
<dbReference type="EC" id="1.2.7.12" evidence="2"/>
<evidence type="ECO:0000313" key="2">
    <source>
        <dbReference type="EMBL" id="WMW23206.1"/>
    </source>
</evidence>
<dbReference type="GO" id="GO:0016020">
    <property type="term" value="C:membrane"/>
    <property type="evidence" value="ECO:0007669"/>
    <property type="project" value="TreeGrafter"/>
</dbReference>
<evidence type="ECO:0000256" key="1">
    <source>
        <dbReference type="ARBA" id="ARBA00023002"/>
    </source>
</evidence>
<dbReference type="SUPFAM" id="SSF53706">
    <property type="entry name" value="Formate dehydrogenase/DMSO reductase, domains 1-3"/>
    <property type="match status" value="1"/>
</dbReference>
<dbReference type="GeneID" id="84229491"/>
<dbReference type="AlphaFoldDB" id="A0AA51YHI7"/>
<dbReference type="PANTHER" id="PTHR43105">
    <property type="entry name" value="RESPIRATORY NITRATE REDUCTASE"/>
    <property type="match status" value="1"/>
</dbReference>
<keyword evidence="3" id="KW-1185">Reference proteome</keyword>
<accession>A0AA51YHI7</accession>
<dbReference type="GO" id="GO:0022904">
    <property type="term" value="P:respiratory electron transport chain"/>
    <property type="evidence" value="ECO:0007669"/>
    <property type="project" value="TreeGrafter"/>
</dbReference>
<dbReference type="PIRSF" id="PIRSF005646">
    <property type="entry name" value="FwdB"/>
    <property type="match status" value="1"/>
</dbReference>
<name>A0AA51YHI7_9EURY</name>
<keyword evidence="1 2" id="KW-0560">Oxidoreductase</keyword>
<dbReference type="GO" id="GO:0015948">
    <property type="term" value="P:methanogenesis"/>
    <property type="evidence" value="ECO:0007669"/>
    <property type="project" value="InterPro"/>
</dbReference>
<dbReference type="EMBL" id="CP133594">
    <property type="protein sequence ID" value="WMW23206.1"/>
    <property type="molecule type" value="Genomic_DNA"/>
</dbReference>
<dbReference type="InterPro" id="IPR016457">
    <property type="entry name" value="Formylmethanofuran_DH_bsu"/>
</dbReference>
<organism evidence="2 3">
    <name type="scientific">Methanolobus mangrovi</name>
    <dbReference type="NCBI Taxonomy" id="3072977"/>
    <lineage>
        <taxon>Archaea</taxon>
        <taxon>Methanobacteriati</taxon>
        <taxon>Methanobacteriota</taxon>
        <taxon>Stenosarchaea group</taxon>
        <taxon>Methanomicrobia</taxon>
        <taxon>Methanosarcinales</taxon>
        <taxon>Methanosarcinaceae</taxon>
        <taxon>Methanolobus</taxon>
    </lineage>
</organism>
<gene>
    <name evidence="2" type="ORF">RE476_05080</name>
</gene>
<dbReference type="GO" id="GO:0003954">
    <property type="term" value="F:NADH dehydrogenase activity"/>
    <property type="evidence" value="ECO:0007669"/>
    <property type="project" value="TreeGrafter"/>
</dbReference>
<dbReference type="GO" id="GO:0018493">
    <property type="term" value="F:formylmethanofuran dehydrogenase activity"/>
    <property type="evidence" value="ECO:0007669"/>
    <property type="project" value="UniProtKB-EC"/>
</dbReference>
<sequence>MSSEYYVCTGCALLCDDIEVETEDGKLSKVHAACLKGVARMKGCSNPLECTVDGEKADIDSAIAKAASILKNAKNPLIFGHGNSSSEAQKVSIGLAKKTGAYIDDTSSFCQGPIIEAILQEKLKTCTLDDVRHKADVIIFWGADPSNSHPRHLSRYSYFPRGKERQRGWEEDRTAITIDIRRSSTAEICRDTRFYQIPMSADAEFMDALVSGLSSKVPKTSFDFDKKRILELANVMKKAKFGVICVGLGLVYSLEELEPLFKLMEKLNEVSNFHLIPMVGQYNMRGFNQNLFAETGSVNRLKFNGETGNTDHGAEYSVVEALKNKSVDAALIIGSDPLSSLPLSVARYLTEIPLITIDPCQNLTATRSTVTIPCALGGVEAGGTAVRMDGVEIELKKIIETDNLSDEEILTRITEAI</sequence>
<dbReference type="KEGG" id="mmav:RE476_05080"/>
<protein>
    <submittedName>
        <fullName evidence="2">Formylmethanofuran dehydrogenase subunit B</fullName>
        <ecNumber evidence="2">1.2.7.12</ecNumber>
    </submittedName>
</protein>
<dbReference type="PANTHER" id="PTHR43105:SF14">
    <property type="entry name" value="FORMATE DEHYDROGENASE H"/>
    <property type="match status" value="1"/>
</dbReference>
<dbReference type="InterPro" id="IPR050123">
    <property type="entry name" value="Prok_molybdopt-oxidoreductase"/>
</dbReference>
<reference evidence="2" key="1">
    <citation type="submission" date="2023-08" db="EMBL/GenBank/DDBJ databases">
        <title>Methanolobus mangrovi sp. nov. and Methanolobus sediminis sp. nov, two novel methylotrophic methanogens isolated from mangrove sediments in China.</title>
        <authorList>
            <person name="Zhou J."/>
        </authorList>
    </citation>
    <scope>NUCLEOTIDE SEQUENCE</scope>
    <source>
        <strain evidence="2">FTZ2</strain>
    </source>
</reference>
<dbReference type="NCBIfam" id="TIGR03129">
    <property type="entry name" value="one_C_dehyd_B"/>
    <property type="match status" value="1"/>
</dbReference>